<organism evidence="10 11">
    <name type="scientific">Huiozyma naganishii (strain ATCC MYA-139 / BCRC 22969 / CBS 8797 / KCTC 17520 / NBRC 10181 / NCYC 3082 / Yp74L-3)</name>
    <name type="common">Yeast</name>
    <name type="synonym">Kazachstania naganishii</name>
    <dbReference type="NCBI Taxonomy" id="1071383"/>
    <lineage>
        <taxon>Eukaryota</taxon>
        <taxon>Fungi</taxon>
        <taxon>Dikarya</taxon>
        <taxon>Ascomycota</taxon>
        <taxon>Saccharomycotina</taxon>
        <taxon>Saccharomycetes</taxon>
        <taxon>Saccharomycetales</taxon>
        <taxon>Saccharomycetaceae</taxon>
        <taxon>Huiozyma</taxon>
    </lineage>
</organism>
<dbReference type="AlphaFoldDB" id="J7R8H8"/>
<keyword evidence="5" id="KW-0375">Hydrogen ion transport</keyword>
<dbReference type="GO" id="GO:0045259">
    <property type="term" value="C:proton-transporting ATP synthase complex"/>
    <property type="evidence" value="ECO:0007669"/>
    <property type="project" value="UniProtKB-KW"/>
</dbReference>
<name>J7R8H8_HUIN7</name>
<protein>
    <recommendedName>
        <fullName evidence="12">ATP synthase subunit g, mitochondrial</fullName>
    </recommendedName>
</protein>
<dbReference type="OrthoDB" id="437at2759"/>
<sequence>MLGRLQSNGGALVGRVVNMTTKAVNVSLYYGKVGAELSKQVYLKEKLQPPSWADFQSVYLKLYQSSLRLANSPKAAIDCLSQIPKNDLIKYGSIGVQLVGFYSVGEVIGRRKLVGYRTYNEPAGKAEH</sequence>
<evidence type="ECO:0000256" key="8">
    <source>
        <dbReference type="ARBA" id="ARBA00023136"/>
    </source>
</evidence>
<dbReference type="GO" id="GO:0015986">
    <property type="term" value="P:proton motive force-driven ATP synthesis"/>
    <property type="evidence" value="ECO:0007669"/>
    <property type="project" value="InterPro"/>
</dbReference>
<comment type="similarity">
    <text evidence="2">Belongs to the ATPase g subunit family.</text>
</comment>
<dbReference type="OMA" id="CAQAYLN"/>
<dbReference type="InterPro" id="IPR006808">
    <property type="entry name" value="ATP_synth_F0_gsu_mt"/>
</dbReference>
<comment type="subcellular location">
    <subcellularLocation>
        <location evidence="1">Mitochondrion membrane</location>
    </subcellularLocation>
</comment>
<keyword evidence="3" id="KW-0813">Transport</keyword>
<keyword evidence="8" id="KW-0472">Membrane</keyword>
<dbReference type="eggNOG" id="KOG4103">
    <property type="taxonomic scope" value="Eukaryota"/>
</dbReference>
<evidence type="ECO:0000256" key="5">
    <source>
        <dbReference type="ARBA" id="ARBA00022781"/>
    </source>
</evidence>
<evidence type="ECO:0000313" key="10">
    <source>
        <dbReference type="EMBL" id="CCK71175.1"/>
    </source>
</evidence>
<evidence type="ECO:0000256" key="1">
    <source>
        <dbReference type="ARBA" id="ARBA00004325"/>
    </source>
</evidence>
<evidence type="ECO:0000256" key="3">
    <source>
        <dbReference type="ARBA" id="ARBA00022448"/>
    </source>
</evidence>
<evidence type="ECO:0000256" key="9">
    <source>
        <dbReference type="ARBA" id="ARBA00023310"/>
    </source>
</evidence>
<keyword evidence="11" id="KW-1185">Reference proteome</keyword>
<dbReference type="STRING" id="1071383.J7R8H8"/>
<evidence type="ECO:0000256" key="4">
    <source>
        <dbReference type="ARBA" id="ARBA00022547"/>
    </source>
</evidence>
<dbReference type="GO" id="GO:0015078">
    <property type="term" value="F:proton transmembrane transporter activity"/>
    <property type="evidence" value="ECO:0007669"/>
    <property type="project" value="InterPro"/>
</dbReference>
<gene>
    <name evidence="10" type="primary">KNAG0G01170</name>
    <name evidence="10" type="ordered locus">KNAG_0G01170</name>
</gene>
<keyword evidence="6" id="KW-0406">Ion transport</keyword>
<keyword evidence="4" id="KW-0138">CF(0)</keyword>
<dbReference type="EMBL" id="HE978320">
    <property type="protein sequence ID" value="CCK71175.1"/>
    <property type="molecule type" value="Genomic_DNA"/>
</dbReference>
<dbReference type="Proteomes" id="UP000006310">
    <property type="component" value="Chromosome 7"/>
</dbReference>
<keyword evidence="9" id="KW-0066">ATP synthesis</keyword>
<evidence type="ECO:0000256" key="2">
    <source>
        <dbReference type="ARBA" id="ARBA00005699"/>
    </source>
</evidence>
<accession>J7R8H8</accession>
<evidence type="ECO:0000256" key="7">
    <source>
        <dbReference type="ARBA" id="ARBA00023128"/>
    </source>
</evidence>
<dbReference type="GeneID" id="34526899"/>
<proteinExistence type="inferred from homology"/>
<keyword evidence="7" id="KW-0496">Mitochondrion</keyword>
<evidence type="ECO:0000313" key="11">
    <source>
        <dbReference type="Proteomes" id="UP000006310"/>
    </source>
</evidence>
<reference evidence="11" key="2">
    <citation type="submission" date="2012-08" db="EMBL/GenBank/DDBJ databases">
        <title>Genome sequence of Kazachstania naganishii.</title>
        <authorList>
            <person name="Gordon J.L."/>
            <person name="Armisen D."/>
            <person name="Proux-Wera E."/>
            <person name="OhEigeartaigh S.S."/>
            <person name="Byrne K.P."/>
            <person name="Wolfe K.H."/>
        </authorList>
    </citation>
    <scope>NUCLEOTIDE SEQUENCE [LARGE SCALE GENOMIC DNA]</scope>
    <source>
        <strain evidence="11">ATCC MYA-139 / BCRC 22969 / CBS 8797 / CCRC 22969 / KCTC 17520 / NBRC 10181 / NCYC 3082</strain>
    </source>
</reference>
<dbReference type="HOGENOM" id="CLU_083674_1_0_1"/>
<dbReference type="KEGG" id="kng:KNAG_0G01170"/>
<evidence type="ECO:0008006" key="12">
    <source>
        <dbReference type="Google" id="ProtNLM"/>
    </source>
</evidence>
<dbReference type="GO" id="GO:0031966">
    <property type="term" value="C:mitochondrial membrane"/>
    <property type="evidence" value="ECO:0007669"/>
    <property type="project" value="UniProtKB-SubCell"/>
</dbReference>
<dbReference type="Pfam" id="PF04718">
    <property type="entry name" value="ATP-synt_G"/>
    <property type="match status" value="1"/>
</dbReference>
<reference evidence="10 11" key="1">
    <citation type="journal article" date="2011" name="Proc. Natl. Acad. Sci. U.S.A.">
        <title>Evolutionary erosion of yeast sex chromosomes by mating-type switching accidents.</title>
        <authorList>
            <person name="Gordon J.L."/>
            <person name="Armisen D."/>
            <person name="Proux-Wera E."/>
            <person name="Oheigeartaigh S.S."/>
            <person name="Byrne K.P."/>
            <person name="Wolfe K.H."/>
        </authorList>
    </citation>
    <scope>NUCLEOTIDE SEQUENCE [LARGE SCALE GENOMIC DNA]</scope>
    <source>
        <strain evidence="11">ATCC MYA-139 / BCRC 22969 / CBS 8797 / CCRC 22969 / KCTC 17520 / NBRC 10181 / NCYC 3082</strain>
    </source>
</reference>
<dbReference type="RefSeq" id="XP_022465421.1">
    <property type="nucleotide sequence ID" value="XM_022608979.1"/>
</dbReference>
<evidence type="ECO:0000256" key="6">
    <source>
        <dbReference type="ARBA" id="ARBA00023065"/>
    </source>
</evidence>